<dbReference type="InterPro" id="IPR011704">
    <property type="entry name" value="ATPase_dyneun-rel_AAA"/>
</dbReference>
<keyword evidence="4" id="KW-1185">Reference proteome</keyword>
<protein>
    <submittedName>
        <fullName evidence="3">ATPase</fullName>
    </submittedName>
</protein>
<dbReference type="CDD" id="cd00009">
    <property type="entry name" value="AAA"/>
    <property type="match status" value="1"/>
</dbReference>
<name>A0A2H3KXM0_9CHLR</name>
<comment type="caution">
    <text evidence="3">The sequence shown here is derived from an EMBL/GenBank/DDBJ whole genome shotgun (WGS) entry which is preliminary data.</text>
</comment>
<evidence type="ECO:0000259" key="2">
    <source>
        <dbReference type="SMART" id="SM00382"/>
    </source>
</evidence>
<dbReference type="GO" id="GO:0016887">
    <property type="term" value="F:ATP hydrolysis activity"/>
    <property type="evidence" value="ECO:0007669"/>
    <property type="project" value="InterPro"/>
</dbReference>
<dbReference type="Pfam" id="PF07728">
    <property type="entry name" value="AAA_5"/>
    <property type="match status" value="1"/>
</dbReference>
<dbReference type="InterPro" id="IPR003593">
    <property type="entry name" value="AAA+_ATPase"/>
</dbReference>
<dbReference type="PANTHER" id="PTHR42759:SF1">
    <property type="entry name" value="MAGNESIUM-CHELATASE SUBUNIT CHLD"/>
    <property type="match status" value="1"/>
</dbReference>
<dbReference type="InterPro" id="IPR050764">
    <property type="entry name" value="CbbQ/NirQ/NorQ/GpvN"/>
</dbReference>
<organism evidence="3 4">
    <name type="scientific">Candidatus Chloroploca asiatica</name>
    <dbReference type="NCBI Taxonomy" id="1506545"/>
    <lineage>
        <taxon>Bacteria</taxon>
        <taxon>Bacillati</taxon>
        <taxon>Chloroflexota</taxon>
        <taxon>Chloroflexia</taxon>
        <taxon>Chloroflexales</taxon>
        <taxon>Chloroflexineae</taxon>
        <taxon>Oscillochloridaceae</taxon>
        <taxon>Candidatus Chloroploca</taxon>
    </lineage>
</organism>
<dbReference type="EMBL" id="LYXE01000050">
    <property type="protein sequence ID" value="PDW00214.1"/>
    <property type="molecule type" value="Genomic_DNA"/>
</dbReference>
<proteinExistence type="predicted"/>
<evidence type="ECO:0000256" key="1">
    <source>
        <dbReference type="SAM" id="MobiDB-lite"/>
    </source>
</evidence>
<dbReference type="AlphaFoldDB" id="A0A2H3KXM0"/>
<feature type="region of interest" description="Disordered" evidence="1">
    <location>
        <begin position="293"/>
        <end position="328"/>
    </location>
</feature>
<dbReference type="Gene3D" id="3.40.50.300">
    <property type="entry name" value="P-loop containing nucleotide triphosphate hydrolases"/>
    <property type="match status" value="1"/>
</dbReference>
<dbReference type="SMART" id="SM00382">
    <property type="entry name" value="AAA"/>
    <property type="match status" value="1"/>
</dbReference>
<feature type="compositionally biased region" description="Basic and acidic residues" evidence="1">
    <location>
        <begin position="300"/>
        <end position="318"/>
    </location>
</feature>
<dbReference type="RefSeq" id="WP_172450631.1">
    <property type="nucleotide sequence ID" value="NZ_LYXE01000050.1"/>
</dbReference>
<evidence type="ECO:0000313" key="3">
    <source>
        <dbReference type="EMBL" id="PDW00214.1"/>
    </source>
</evidence>
<dbReference type="Proteomes" id="UP000220922">
    <property type="component" value="Unassembled WGS sequence"/>
</dbReference>
<gene>
    <name evidence="3" type="ORF">A9Q02_10350</name>
</gene>
<accession>A0A2H3KXM0</accession>
<dbReference type="InterPro" id="IPR027417">
    <property type="entry name" value="P-loop_NTPase"/>
</dbReference>
<dbReference type="SUPFAM" id="SSF52540">
    <property type="entry name" value="P-loop containing nucleoside triphosphate hydrolases"/>
    <property type="match status" value="1"/>
</dbReference>
<evidence type="ECO:0000313" key="4">
    <source>
        <dbReference type="Proteomes" id="UP000220922"/>
    </source>
</evidence>
<feature type="domain" description="AAA+ ATPase" evidence="2">
    <location>
        <begin position="33"/>
        <end position="213"/>
    </location>
</feature>
<dbReference type="GO" id="GO:0005524">
    <property type="term" value="F:ATP binding"/>
    <property type="evidence" value="ECO:0007669"/>
    <property type="project" value="InterPro"/>
</dbReference>
<dbReference type="PANTHER" id="PTHR42759">
    <property type="entry name" value="MOXR FAMILY PROTEIN"/>
    <property type="match status" value="1"/>
</dbReference>
<reference evidence="3 4" key="1">
    <citation type="submission" date="2016-05" db="EMBL/GenBank/DDBJ databases">
        <authorList>
            <person name="Lavstsen T."/>
            <person name="Jespersen J.S."/>
        </authorList>
    </citation>
    <scope>NUCLEOTIDE SEQUENCE [LARGE SCALE GENOMIC DNA]</scope>
    <source>
        <strain evidence="3 4">B7-9</strain>
    </source>
</reference>
<sequence>MLNSITDVREILATQQYIASDEICTAMFLADKLGKPLLAEGPAGVGKTELAKSWALANGRELIRLQCYEGLDETKALYEWEYAKQLLYTQLLREKLSDLLGDSRTLREAADRLASEEDVFFSERFLLPRPLLRAITSDQPVVLLIDEIDRADAEFEAFLLEVLSDFQVSVPELGTLKAKHQPTVLLTSNNTRELSEALKRRCLYIHIDYPDLEAELRVIQLKVPGLSPKLARQAIEYVQRLRKMDLKKHPSVSETIDWARALLELNSRQIDKTTLDTTLSVLLKYESDIQRAKRALQGGERGDRPERPERGDRPDRPRNRYPGGEWNN</sequence>